<organism evidence="2 3">
    <name type="scientific">Timema podura</name>
    <name type="common">Walking stick</name>
    <dbReference type="NCBI Taxonomy" id="61482"/>
    <lineage>
        <taxon>Eukaryota</taxon>
        <taxon>Metazoa</taxon>
        <taxon>Ecdysozoa</taxon>
        <taxon>Arthropoda</taxon>
        <taxon>Hexapoda</taxon>
        <taxon>Insecta</taxon>
        <taxon>Pterygota</taxon>
        <taxon>Neoptera</taxon>
        <taxon>Polyneoptera</taxon>
        <taxon>Phasmatodea</taxon>
        <taxon>Timematodea</taxon>
        <taxon>Timematoidea</taxon>
        <taxon>Timematidae</taxon>
        <taxon>Timema</taxon>
    </lineage>
</organism>
<gene>
    <name evidence="2" type="ORF">TPAB3V08_LOCUS2104</name>
</gene>
<comment type="caution">
    <text evidence="2">The sequence shown here is derived from an EMBL/GenBank/DDBJ whole genome shotgun (WGS) entry which is preliminary data.</text>
</comment>
<dbReference type="Proteomes" id="UP001153148">
    <property type="component" value="Unassembled WGS sequence"/>
</dbReference>
<evidence type="ECO:0000313" key="3">
    <source>
        <dbReference type="Proteomes" id="UP001153148"/>
    </source>
</evidence>
<evidence type="ECO:0000313" key="2">
    <source>
        <dbReference type="EMBL" id="CAG2055092.1"/>
    </source>
</evidence>
<keyword evidence="3" id="KW-1185">Reference proteome</keyword>
<feature type="domain" description="Potassium channel inwardly rectifying transmembrane" evidence="1">
    <location>
        <begin position="30"/>
        <end position="79"/>
    </location>
</feature>
<sequence>WRDGRDACQKADLSDLFQSLSRALIGQVLNNGECNFDLNHGPQRILRFLQDIVNIVLDTQCCWVLLLFALKFLQQLFRFLSLQVGHRALSRGP</sequence>
<proteinExistence type="predicted"/>
<name>A0ABN7NNI2_TIMPD</name>
<evidence type="ECO:0000259" key="1">
    <source>
        <dbReference type="Pfam" id="PF01007"/>
    </source>
</evidence>
<dbReference type="Pfam" id="PF01007">
    <property type="entry name" value="IRK"/>
    <property type="match status" value="1"/>
</dbReference>
<accession>A0ABN7NNI2</accession>
<dbReference type="EMBL" id="CAJPIN010002076">
    <property type="protein sequence ID" value="CAG2055092.1"/>
    <property type="molecule type" value="Genomic_DNA"/>
</dbReference>
<dbReference type="InterPro" id="IPR040445">
    <property type="entry name" value="Kir_TM"/>
</dbReference>
<protein>
    <recommendedName>
        <fullName evidence="1">Potassium channel inwardly rectifying transmembrane domain-containing protein</fullName>
    </recommendedName>
</protein>
<feature type="non-terminal residue" evidence="2">
    <location>
        <position position="1"/>
    </location>
</feature>
<reference evidence="2" key="1">
    <citation type="submission" date="2021-03" db="EMBL/GenBank/DDBJ databases">
        <authorList>
            <person name="Tran Van P."/>
        </authorList>
    </citation>
    <scope>NUCLEOTIDE SEQUENCE</scope>
</reference>